<dbReference type="EMBL" id="JAHRIN010053694">
    <property type="protein sequence ID" value="MEQ2210577.1"/>
    <property type="molecule type" value="Genomic_DNA"/>
</dbReference>
<proteinExistence type="predicted"/>
<comment type="caution">
    <text evidence="2">The sequence shown here is derived from an EMBL/GenBank/DDBJ whole genome shotgun (WGS) entry which is preliminary data.</text>
</comment>
<dbReference type="Proteomes" id="UP001434883">
    <property type="component" value="Unassembled WGS sequence"/>
</dbReference>
<keyword evidence="3" id="KW-1185">Reference proteome</keyword>
<feature type="region of interest" description="Disordered" evidence="1">
    <location>
        <begin position="73"/>
        <end position="97"/>
    </location>
</feature>
<sequence>MFPLVSSLHSVSTRIDQEVAQVSIFRFLWSHMSRNRKWSPNSRLVPQESEEKPHLCCSAEDVYQSSTESRWTYSSLSGSETVQRQTGPLSTRHRGLP</sequence>
<evidence type="ECO:0000313" key="2">
    <source>
        <dbReference type="EMBL" id="MEQ2210577.1"/>
    </source>
</evidence>
<evidence type="ECO:0000313" key="3">
    <source>
        <dbReference type="Proteomes" id="UP001434883"/>
    </source>
</evidence>
<accession>A0ABV0RTB7</accession>
<reference evidence="2 3" key="1">
    <citation type="submission" date="2021-06" db="EMBL/GenBank/DDBJ databases">
        <authorList>
            <person name="Palmer J.M."/>
        </authorList>
    </citation>
    <scope>NUCLEOTIDE SEQUENCE [LARGE SCALE GENOMIC DNA]</scope>
    <source>
        <strain evidence="2 3">XC_2019</strain>
        <tissue evidence="2">Muscle</tissue>
    </source>
</reference>
<organism evidence="2 3">
    <name type="scientific">Xenoophorus captivus</name>
    <dbReference type="NCBI Taxonomy" id="1517983"/>
    <lineage>
        <taxon>Eukaryota</taxon>
        <taxon>Metazoa</taxon>
        <taxon>Chordata</taxon>
        <taxon>Craniata</taxon>
        <taxon>Vertebrata</taxon>
        <taxon>Euteleostomi</taxon>
        <taxon>Actinopterygii</taxon>
        <taxon>Neopterygii</taxon>
        <taxon>Teleostei</taxon>
        <taxon>Neoteleostei</taxon>
        <taxon>Acanthomorphata</taxon>
        <taxon>Ovalentaria</taxon>
        <taxon>Atherinomorphae</taxon>
        <taxon>Cyprinodontiformes</taxon>
        <taxon>Goodeidae</taxon>
        <taxon>Xenoophorus</taxon>
    </lineage>
</organism>
<feature type="compositionally biased region" description="Polar residues" evidence="1">
    <location>
        <begin position="73"/>
        <end position="89"/>
    </location>
</feature>
<protein>
    <submittedName>
        <fullName evidence="2">Uncharacterized protein</fullName>
    </submittedName>
</protein>
<name>A0ABV0RTB7_9TELE</name>
<gene>
    <name evidence="2" type="ORF">XENOCAPTIV_015830</name>
</gene>
<evidence type="ECO:0000256" key="1">
    <source>
        <dbReference type="SAM" id="MobiDB-lite"/>
    </source>
</evidence>